<dbReference type="PROSITE" id="PS51257">
    <property type="entry name" value="PROKAR_LIPOPROTEIN"/>
    <property type="match status" value="1"/>
</dbReference>
<dbReference type="Gene3D" id="2.70.70.10">
    <property type="entry name" value="Glucose Permease (Domain IIA)"/>
    <property type="match status" value="1"/>
</dbReference>
<dbReference type="AlphaFoldDB" id="A0A5M6IFH4"/>
<dbReference type="Proteomes" id="UP000324065">
    <property type="component" value="Unassembled WGS sequence"/>
</dbReference>
<protein>
    <submittedName>
        <fullName evidence="5">LysM peptidoglycan-binding domain-containing M23 family metallopeptidase</fullName>
    </submittedName>
</protein>
<dbReference type="InterPro" id="IPR036779">
    <property type="entry name" value="LysM_dom_sf"/>
</dbReference>
<dbReference type="CDD" id="cd12797">
    <property type="entry name" value="M23_peptidase"/>
    <property type="match status" value="1"/>
</dbReference>
<evidence type="ECO:0000259" key="4">
    <source>
        <dbReference type="PROSITE" id="PS51782"/>
    </source>
</evidence>
<proteinExistence type="inferred from homology"/>
<sequence>MARAPRLLPVVLAAAALASAGLATSGCTRGWRDTPYGTPYPTASAPTRFQGDPTQARQVTVVPGDTVYAISRRLGVPTRAIIVANDLAPPFILQPGQVLSLPPQRVHVVAPGETLYALSRLYGPPVSAIANANGLAPPYVIRVGESLVVPLDHPETPAAAAPTVIARTPLGAPPPQSTAPASPTTTVPADPVPLLDPTPGRSASPTPAPSPTPTPPPTASPAAEPPPPPPMPSAAVARDAVPGNAPPPRAGSLFHWPVEGTVITEFGPNDTGQHNDGLNIAVPEGTPIRAADNGVVVYAGNELQGFGNLILIRHAENWTTAYGQASRLDVRRGQVVERGQVIARSGRTGNVDRPQIHFEIRQGTRPVDPRDHLVPPGTS</sequence>
<dbReference type="RefSeq" id="WP_150060893.1">
    <property type="nucleotide sequence ID" value="NZ_JACHII010000003.1"/>
</dbReference>
<dbReference type="PANTHER" id="PTHR21666">
    <property type="entry name" value="PEPTIDASE-RELATED"/>
    <property type="match status" value="1"/>
</dbReference>
<dbReference type="SUPFAM" id="SSF54106">
    <property type="entry name" value="LysM domain"/>
    <property type="match status" value="2"/>
</dbReference>
<evidence type="ECO:0000256" key="1">
    <source>
        <dbReference type="ARBA" id="ARBA00038420"/>
    </source>
</evidence>
<feature type="domain" description="LysM" evidence="4">
    <location>
        <begin position="57"/>
        <end position="101"/>
    </location>
</feature>
<feature type="domain" description="LysM" evidence="4">
    <location>
        <begin position="105"/>
        <end position="149"/>
    </location>
</feature>
<keyword evidence="6" id="KW-1185">Reference proteome</keyword>
<dbReference type="SUPFAM" id="SSF51261">
    <property type="entry name" value="Duplicated hybrid motif"/>
    <property type="match status" value="1"/>
</dbReference>
<evidence type="ECO:0000256" key="2">
    <source>
        <dbReference type="SAM" id="MobiDB-lite"/>
    </source>
</evidence>
<dbReference type="InterPro" id="IPR011055">
    <property type="entry name" value="Dup_hybrid_motif"/>
</dbReference>
<dbReference type="GO" id="GO:0004222">
    <property type="term" value="F:metalloendopeptidase activity"/>
    <property type="evidence" value="ECO:0007669"/>
    <property type="project" value="TreeGrafter"/>
</dbReference>
<feature type="signal peptide" evidence="3">
    <location>
        <begin position="1"/>
        <end position="23"/>
    </location>
</feature>
<feature type="compositionally biased region" description="Pro residues" evidence="2">
    <location>
        <begin position="206"/>
        <end position="232"/>
    </location>
</feature>
<evidence type="ECO:0000313" key="5">
    <source>
        <dbReference type="EMBL" id="KAA5606882.1"/>
    </source>
</evidence>
<dbReference type="EMBL" id="VWPJ01000002">
    <property type="protein sequence ID" value="KAA5606882.1"/>
    <property type="molecule type" value="Genomic_DNA"/>
</dbReference>
<dbReference type="Gene3D" id="3.10.350.10">
    <property type="entry name" value="LysM domain"/>
    <property type="match status" value="2"/>
</dbReference>
<dbReference type="InterPro" id="IPR016047">
    <property type="entry name" value="M23ase_b-sheet_dom"/>
</dbReference>
<dbReference type="InterPro" id="IPR018392">
    <property type="entry name" value="LysM"/>
</dbReference>
<evidence type="ECO:0000256" key="3">
    <source>
        <dbReference type="SAM" id="SignalP"/>
    </source>
</evidence>
<feature type="compositionally biased region" description="Low complexity" evidence="2">
    <location>
        <begin position="178"/>
        <end position="189"/>
    </location>
</feature>
<accession>A0A5M6IFH4</accession>
<dbReference type="OrthoDB" id="9795421at2"/>
<comment type="caution">
    <text evidence="5">The sequence shown here is derived from an EMBL/GenBank/DDBJ whole genome shotgun (WGS) entry which is preliminary data.</text>
</comment>
<comment type="similarity">
    <text evidence="1">Belongs to the E.coli NlpD/Haemophilus LppB family.</text>
</comment>
<feature type="region of interest" description="Disordered" evidence="2">
    <location>
        <begin position="167"/>
        <end position="253"/>
    </location>
</feature>
<name>A0A5M6IFH4_9PROT</name>
<dbReference type="PANTHER" id="PTHR21666:SF263">
    <property type="entry name" value="MUREIN HYDROLASE ACTIVATOR NLPD"/>
    <property type="match status" value="1"/>
</dbReference>
<organism evidence="5 6">
    <name type="scientific">Roseospira marina</name>
    <dbReference type="NCBI Taxonomy" id="140057"/>
    <lineage>
        <taxon>Bacteria</taxon>
        <taxon>Pseudomonadati</taxon>
        <taxon>Pseudomonadota</taxon>
        <taxon>Alphaproteobacteria</taxon>
        <taxon>Rhodospirillales</taxon>
        <taxon>Rhodospirillaceae</taxon>
        <taxon>Roseospira</taxon>
    </lineage>
</organism>
<dbReference type="PROSITE" id="PS51782">
    <property type="entry name" value="LYSM"/>
    <property type="match status" value="2"/>
</dbReference>
<reference evidence="5 6" key="1">
    <citation type="submission" date="2019-09" db="EMBL/GenBank/DDBJ databases">
        <title>Genome sequence of Roseospira marina, one of the more divergent members of the non-sulfur purple photosynthetic bacterial family, the Rhodospirillaceae.</title>
        <authorList>
            <person name="Meyer T."/>
            <person name="Kyndt J."/>
        </authorList>
    </citation>
    <scope>NUCLEOTIDE SEQUENCE [LARGE SCALE GENOMIC DNA]</scope>
    <source>
        <strain evidence="5 6">DSM 15113</strain>
    </source>
</reference>
<dbReference type="InterPro" id="IPR050570">
    <property type="entry name" value="Cell_wall_metabolism_enzyme"/>
</dbReference>
<dbReference type="Pfam" id="PF01476">
    <property type="entry name" value="LysM"/>
    <property type="match status" value="2"/>
</dbReference>
<dbReference type="CDD" id="cd00118">
    <property type="entry name" value="LysM"/>
    <property type="match status" value="2"/>
</dbReference>
<evidence type="ECO:0000313" key="6">
    <source>
        <dbReference type="Proteomes" id="UP000324065"/>
    </source>
</evidence>
<keyword evidence="3" id="KW-0732">Signal</keyword>
<dbReference type="SMART" id="SM00257">
    <property type="entry name" value="LysM"/>
    <property type="match status" value="2"/>
</dbReference>
<feature type="chain" id="PRO_5024396171" evidence="3">
    <location>
        <begin position="24"/>
        <end position="379"/>
    </location>
</feature>
<gene>
    <name evidence="5" type="ORF">F1188_02915</name>
</gene>
<dbReference type="Pfam" id="PF01551">
    <property type="entry name" value="Peptidase_M23"/>
    <property type="match status" value="1"/>
</dbReference>